<dbReference type="Gene3D" id="1.20.144.10">
    <property type="entry name" value="Phosphatidic acid phosphatase type 2/haloperoxidase"/>
    <property type="match status" value="1"/>
</dbReference>
<dbReference type="PANTHER" id="PTHR14969:SF13">
    <property type="entry name" value="AT30094P"/>
    <property type="match status" value="1"/>
</dbReference>
<feature type="transmembrane region" description="Helical" evidence="1">
    <location>
        <begin position="120"/>
        <end position="151"/>
    </location>
</feature>
<gene>
    <name evidence="3" type="ORF">AWB67_07029</name>
</gene>
<keyword evidence="1" id="KW-0812">Transmembrane</keyword>
<feature type="transmembrane region" description="Helical" evidence="1">
    <location>
        <begin position="198"/>
        <end position="217"/>
    </location>
</feature>
<accession>A0A158KYU0</accession>
<proteinExistence type="predicted"/>
<dbReference type="SUPFAM" id="SSF48317">
    <property type="entry name" value="Acid phosphatase/Vanadium-dependent haloperoxidase"/>
    <property type="match status" value="1"/>
</dbReference>
<dbReference type="PANTHER" id="PTHR14969">
    <property type="entry name" value="SPHINGOSINE-1-PHOSPHATE PHOSPHOHYDROLASE"/>
    <property type="match status" value="1"/>
</dbReference>
<dbReference type="OrthoDB" id="9801622at2"/>
<dbReference type="SMART" id="SM00014">
    <property type="entry name" value="acidPPc"/>
    <property type="match status" value="1"/>
</dbReference>
<dbReference type="InterPro" id="IPR036938">
    <property type="entry name" value="PAP2/HPO_sf"/>
</dbReference>
<dbReference type="EMBL" id="FCOL02000192">
    <property type="protein sequence ID" value="SAL85770.1"/>
    <property type="molecule type" value="Genomic_DNA"/>
</dbReference>
<feature type="transmembrane region" description="Helical" evidence="1">
    <location>
        <begin position="158"/>
        <end position="178"/>
    </location>
</feature>
<sequence length="234" mass="26066">MNAFDTSIQAAIIQVAPSLVGLTHAVRAIANFYLFKGVVPLAILWAIWFKPGNSSQSHREMVVAILCSALIAFLVGRLLALCLPFRVRPIYDPNVHLVFPGADEAGQYLRLWSSFPSDNAMLWMSVAVGIFLVWRLVGVLAILHCVVFICLPRVYLGLHYPTDVIAGAAIGGSTAWLFTRAPLRRRFAPQIVRFIDTWPAVGYMLAFLFFFELATTFDEPRFIAMSVFKDALSK</sequence>
<name>A0A158KYU0_9BURK</name>
<dbReference type="InterPro" id="IPR000326">
    <property type="entry name" value="PAP2/HPO"/>
</dbReference>
<protein>
    <submittedName>
        <fullName evidence="3">PA-phosphatase like phosphoesterase</fullName>
    </submittedName>
</protein>
<keyword evidence="4" id="KW-1185">Reference proteome</keyword>
<feature type="domain" description="Phosphatidic acid phosphatase type 2/haloperoxidase" evidence="2">
    <location>
        <begin position="64"/>
        <end position="179"/>
    </location>
</feature>
<evidence type="ECO:0000313" key="3">
    <source>
        <dbReference type="EMBL" id="SAL85770.1"/>
    </source>
</evidence>
<dbReference type="RefSeq" id="WP_087660498.1">
    <property type="nucleotide sequence ID" value="NZ_FCOL02000192.1"/>
</dbReference>
<keyword evidence="1" id="KW-1133">Transmembrane helix</keyword>
<evidence type="ECO:0000259" key="2">
    <source>
        <dbReference type="SMART" id="SM00014"/>
    </source>
</evidence>
<feature type="transmembrane region" description="Helical" evidence="1">
    <location>
        <begin position="28"/>
        <end position="49"/>
    </location>
</feature>
<keyword evidence="1" id="KW-0472">Membrane</keyword>
<dbReference type="Pfam" id="PF01569">
    <property type="entry name" value="PAP2"/>
    <property type="match status" value="1"/>
</dbReference>
<comment type="caution">
    <text evidence="3">The sequence shown here is derived from an EMBL/GenBank/DDBJ whole genome shotgun (WGS) entry which is preliminary data.</text>
</comment>
<evidence type="ECO:0000313" key="4">
    <source>
        <dbReference type="Proteomes" id="UP000054925"/>
    </source>
</evidence>
<dbReference type="Proteomes" id="UP000054925">
    <property type="component" value="Unassembled WGS sequence"/>
</dbReference>
<reference evidence="3" key="1">
    <citation type="submission" date="2016-01" db="EMBL/GenBank/DDBJ databases">
        <authorList>
            <person name="Peeters C."/>
        </authorList>
    </citation>
    <scope>NUCLEOTIDE SEQUENCE [LARGE SCALE GENOMIC DNA]</scope>
    <source>
        <strain evidence="3">LMG 22937</strain>
    </source>
</reference>
<dbReference type="AlphaFoldDB" id="A0A158KYU0"/>
<organism evidence="3 4">
    <name type="scientific">Caballeronia terrestris</name>
    <dbReference type="NCBI Taxonomy" id="1226301"/>
    <lineage>
        <taxon>Bacteria</taxon>
        <taxon>Pseudomonadati</taxon>
        <taxon>Pseudomonadota</taxon>
        <taxon>Betaproteobacteria</taxon>
        <taxon>Burkholderiales</taxon>
        <taxon>Burkholderiaceae</taxon>
        <taxon>Caballeronia</taxon>
    </lineage>
</organism>
<feature type="transmembrane region" description="Helical" evidence="1">
    <location>
        <begin position="61"/>
        <end position="87"/>
    </location>
</feature>
<evidence type="ECO:0000256" key="1">
    <source>
        <dbReference type="SAM" id="Phobius"/>
    </source>
</evidence>